<sequence>MDILEIKREFLEMKEKTENIRRSL</sequence>
<reference evidence="1" key="1">
    <citation type="submission" date="2006-07" db="EMBL/GenBank/DDBJ databases">
        <authorList>
            <person name="Qin X."/>
            <person name="Weinstock G.M."/>
        </authorList>
    </citation>
    <scope>NUCLEOTIDE SEQUENCE [LARGE SCALE GENOMIC DNA]</scope>
    <source>
        <strain evidence="1">ATCC 10953</strain>
    </source>
</reference>
<dbReference type="HOGENOM" id="CLU_221882_0_0_0"/>
<gene>
    <name evidence="1" type="ORF">FNP_1985</name>
</gene>
<dbReference type="AlphaFoldDB" id="A5TXX7"/>
<name>A5TXX7_FUSNP</name>
<dbReference type="Proteomes" id="UP000001921">
    <property type="component" value="Chromosome"/>
</dbReference>
<evidence type="ECO:0000313" key="1">
    <source>
        <dbReference type="EMBL" id="EDK89752.1"/>
    </source>
</evidence>
<dbReference type="EMBL" id="CM000440">
    <property type="protein sequence ID" value="EDK89752.1"/>
    <property type="molecule type" value="Genomic_DNA"/>
</dbReference>
<protein>
    <submittedName>
        <fullName evidence="1">Uncharacterized protein</fullName>
    </submittedName>
</protein>
<proteinExistence type="predicted"/>
<organism evidence="1">
    <name type="scientific">Fusobacterium polymorphum ATCC 10953</name>
    <dbReference type="NCBI Taxonomy" id="393480"/>
    <lineage>
        <taxon>Bacteria</taxon>
        <taxon>Fusobacteriati</taxon>
        <taxon>Fusobacteriota</taxon>
        <taxon>Fusobacteriia</taxon>
        <taxon>Fusobacteriales</taxon>
        <taxon>Fusobacteriaceae</taxon>
        <taxon>Fusobacterium</taxon>
    </lineage>
</organism>
<reference evidence="1" key="2">
    <citation type="submission" date="2007-05" db="EMBL/GenBank/DDBJ databases">
        <title>Genome sequence of Fusobacterium nucleatum subspecies polymorphum - a genetically tractable Fusobacterium.</title>
        <authorList>
            <person name="Karpathy S.E."/>
            <person name="Xiang Q."/>
            <person name="Gioia J."/>
            <person name="Jiang H."/>
            <person name="Liu Y."/>
            <person name="Petrosino J.F."/>
            <person name="Yerrapragada S."/>
            <person name="Fox G.E."/>
            <person name="Kinder Haake S."/>
            <person name="Weinstock G.M."/>
            <person name="Highlander S.K."/>
        </authorList>
    </citation>
    <scope>NUCLEOTIDE SEQUENCE [LARGE SCALE GENOMIC DNA]</scope>
    <source>
        <strain evidence="1">ATCC 10953</strain>
    </source>
</reference>
<accession>A5TXX7</accession>